<dbReference type="Proteomes" id="UP000663852">
    <property type="component" value="Unassembled WGS sequence"/>
</dbReference>
<proteinExistence type="predicted"/>
<reference evidence="1" key="1">
    <citation type="submission" date="2021-02" db="EMBL/GenBank/DDBJ databases">
        <authorList>
            <person name="Nowell W R."/>
        </authorList>
    </citation>
    <scope>NUCLEOTIDE SEQUENCE</scope>
</reference>
<name>A0A814RM72_ADIRI</name>
<accession>A0A814RM72</accession>
<dbReference type="AlphaFoldDB" id="A0A814RM72"/>
<dbReference type="EMBL" id="CAJNOJ010000111">
    <property type="protein sequence ID" value="CAF1134462.1"/>
    <property type="molecule type" value="Genomic_DNA"/>
</dbReference>
<comment type="caution">
    <text evidence="1">The sequence shown here is derived from an EMBL/GenBank/DDBJ whole genome shotgun (WGS) entry which is preliminary data.</text>
</comment>
<evidence type="ECO:0000313" key="1">
    <source>
        <dbReference type="EMBL" id="CAF1134462.1"/>
    </source>
</evidence>
<protein>
    <submittedName>
        <fullName evidence="1">Uncharacterized protein</fullName>
    </submittedName>
</protein>
<sequence length="79" mass="8881">MSSGRTSATDGGEDSPQHYSTVTKAIHFTTKLTLNNDGKNSPSQQYLQHEKHALHDGQYSTTDIHDRYVSAFLSWINQK</sequence>
<evidence type="ECO:0000313" key="2">
    <source>
        <dbReference type="Proteomes" id="UP000663852"/>
    </source>
</evidence>
<gene>
    <name evidence="1" type="ORF">EDS130_LOCUS21747</name>
</gene>
<organism evidence="1 2">
    <name type="scientific">Adineta ricciae</name>
    <name type="common">Rotifer</name>
    <dbReference type="NCBI Taxonomy" id="249248"/>
    <lineage>
        <taxon>Eukaryota</taxon>
        <taxon>Metazoa</taxon>
        <taxon>Spiralia</taxon>
        <taxon>Gnathifera</taxon>
        <taxon>Rotifera</taxon>
        <taxon>Eurotatoria</taxon>
        <taxon>Bdelloidea</taxon>
        <taxon>Adinetida</taxon>
        <taxon>Adinetidae</taxon>
        <taxon>Adineta</taxon>
    </lineage>
</organism>